<evidence type="ECO:0000256" key="1">
    <source>
        <dbReference type="SAM" id="MobiDB-lite"/>
    </source>
</evidence>
<dbReference type="OrthoDB" id="197432at2759"/>
<feature type="transmembrane region" description="Helical" evidence="2">
    <location>
        <begin position="386"/>
        <end position="404"/>
    </location>
</feature>
<evidence type="ECO:0000256" key="3">
    <source>
        <dbReference type="SAM" id="SignalP"/>
    </source>
</evidence>
<gene>
    <name evidence="4" type="ORF">TrCOL_g12236</name>
</gene>
<feature type="signal peptide" evidence="3">
    <location>
        <begin position="1"/>
        <end position="16"/>
    </location>
</feature>
<keyword evidence="3" id="KW-0732">Signal</keyword>
<dbReference type="InterPro" id="IPR021280">
    <property type="entry name" value="TMEM260-like"/>
</dbReference>
<feature type="transmembrane region" description="Helical" evidence="2">
    <location>
        <begin position="276"/>
        <end position="302"/>
    </location>
</feature>
<keyword evidence="5" id="KW-1185">Reference proteome</keyword>
<protein>
    <recommendedName>
        <fullName evidence="6">DUF2723 domain-containing protein</fullName>
    </recommendedName>
</protein>
<evidence type="ECO:0008006" key="6">
    <source>
        <dbReference type="Google" id="ProtNLM"/>
    </source>
</evidence>
<accession>A0A9W7G1A0</accession>
<dbReference type="Pfam" id="PF11028">
    <property type="entry name" value="TMEM260-like"/>
    <property type="match status" value="1"/>
</dbReference>
<feature type="chain" id="PRO_5040915893" description="DUF2723 domain-containing protein" evidence="3">
    <location>
        <begin position="17"/>
        <end position="845"/>
    </location>
</feature>
<feature type="transmembrane region" description="Helical" evidence="2">
    <location>
        <begin position="132"/>
        <end position="150"/>
    </location>
</feature>
<dbReference type="InterPro" id="IPR052724">
    <property type="entry name" value="GT117_domain-containing"/>
</dbReference>
<evidence type="ECO:0000256" key="2">
    <source>
        <dbReference type="SAM" id="Phobius"/>
    </source>
</evidence>
<dbReference type="PANTHER" id="PTHR16214">
    <property type="entry name" value="TRANSMEMBRANE PROTEIN 260"/>
    <property type="match status" value="1"/>
</dbReference>
<name>A0A9W7G1A0_9STRA</name>
<dbReference type="PANTHER" id="PTHR16214:SF3">
    <property type="entry name" value="TRANSMEMBRANE PROTEIN 260"/>
    <property type="match status" value="1"/>
</dbReference>
<comment type="caution">
    <text evidence="4">The sequence shown here is derived from an EMBL/GenBank/DDBJ whole genome shotgun (WGS) entry which is preliminary data.</text>
</comment>
<keyword evidence="2" id="KW-1133">Transmembrane helix</keyword>
<feature type="region of interest" description="Disordered" evidence="1">
    <location>
        <begin position="311"/>
        <end position="378"/>
    </location>
</feature>
<dbReference type="AlphaFoldDB" id="A0A9W7G1A0"/>
<keyword evidence="2" id="KW-0472">Membrane</keyword>
<organism evidence="4 5">
    <name type="scientific">Triparma columacea</name>
    <dbReference type="NCBI Taxonomy" id="722753"/>
    <lineage>
        <taxon>Eukaryota</taxon>
        <taxon>Sar</taxon>
        <taxon>Stramenopiles</taxon>
        <taxon>Ochrophyta</taxon>
        <taxon>Bolidophyceae</taxon>
        <taxon>Parmales</taxon>
        <taxon>Triparmaceae</taxon>
        <taxon>Triparma</taxon>
    </lineage>
</organism>
<dbReference type="EMBL" id="BRYA01000657">
    <property type="protein sequence ID" value="GMI28104.1"/>
    <property type="molecule type" value="Genomic_DNA"/>
</dbReference>
<proteinExistence type="predicted"/>
<evidence type="ECO:0000313" key="4">
    <source>
        <dbReference type="EMBL" id="GMI28104.1"/>
    </source>
</evidence>
<evidence type="ECO:0000313" key="5">
    <source>
        <dbReference type="Proteomes" id="UP001165065"/>
    </source>
</evidence>
<sequence length="845" mass="93262">MSYPKLLYFPAILVLAVYFNTMFPGIPGGDAGELLAEACHGGTPHPPGYPLFTMSMSLAMSAKDLVGCPPAVLANGLCCCMGAMTTHLITLSTFLIASSLSPSDGLVNECAACLSSLLFSFSPLVWEYSVGAEVFALNNLLVALVLFYSVKVGLARSDAELSWSAYAGSFFCGLSLSNQHTSVLFIFVLAPWVALELLKRKKLTVSVFALLSACFLIGLSPYLYLPYSSLDVKEGSWGDITTFEGFKRHALREEYGTLKLAPRKLDDNSESSLKRLYIWFMDFSFQVTPAFAALSLLGIAVANLGKSSSKLLSGNTSTGAEDDSWIDDDHRDRPRSDVSLRRRPPQKKKIKGRTSGEMSARSKSDCGDNPNLSSPKKAQAQKKNTLHLALSSTLIFYLIFWNFVLSNLPLANPMAYAVHSRFWMQPNLLLCIYGGVGSMWALKSFPRLPPRVATAVTVFSLLCLRYPSADRSDASFNSAYGKAILDSIPENSLLLSHTDLDWNTVRYMRRCEGVKPGVIHLSIQLLPYLWFRRQVQSGLYGDVVFPRILPNVSTGRYDEGNKVLLSRFFEANIGKYGDNMFVDMQAISDDDLQPGGIWRGFLLVPHGLVYRVKAIPPPPVSLLSLSETHEESKLEMENIPRRELMVQPKYKLGSWEFAANSVVNDGKYQTSLYFLILGLEVGKQLQENPNVLLHYYLDCLSFSTSTLAKMVKERIKIVEEFGRRGGGSGWLDWMNFGGMGGGAGVGVITNVDLPLSYPHDDMVKNAALSAIKYMQVCEVATNLARSGSLDERGVEMTSEHNVERAREYVSTSVAEFIRTAPADDPARPVFEQFYHSAITQTVGAK</sequence>
<reference evidence="5" key="1">
    <citation type="journal article" date="2023" name="Commun. Biol.">
        <title>Genome analysis of Parmales, the sister group of diatoms, reveals the evolutionary specialization of diatoms from phago-mixotrophs to photoautotrophs.</title>
        <authorList>
            <person name="Ban H."/>
            <person name="Sato S."/>
            <person name="Yoshikawa S."/>
            <person name="Yamada K."/>
            <person name="Nakamura Y."/>
            <person name="Ichinomiya M."/>
            <person name="Sato N."/>
            <person name="Blanc-Mathieu R."/>
            <person name="Endo H."/>
            <person name="Kuwata A."/>
            <person name="Ogata H."/>
        </authorList>
    </citation>
    <scope>NUCLEOTIDE SEQUENCE [LARGE SCALE GENOMIC DNA]</scope>
</reference>
<feature type="transmembrane region" description="Helical" evidence="2">
    <location>
        <begin position="7"/>
        <end position="26"/>
    </location>
</feature>
<dbReference type="Proteomes" id="UP001165065">
    <property type="component" value="Unassembled WGS sequence"/>
</dbReference>
<feature type="transmembrane region" description="Helical" evidence="2">
    <location>
        <begin position="205"/>
        <end position="225"/>
    </location>
</feature>
<keyword evidence="2" id="KW-0812">Transmembrane</keyword>
<feature type="compositionally biased region" description="Basic residues" evidence="1">
    <location>
        <begin position="341"/>
        <end position="352"/>
    </location>
</feature>
<feature type="compositionally biased region" description="Basic and acidic residues" evidence="1">
    <location>
        <begin position="327"/>
        <end position="340"/>
    </location>
</feature>